<accession>A0A6J7SF08</accession>
<dbReference type="Pfam" id="PF02551">
    <property type="entry name" value="Acyl_CoA_thio"/>
    <property type="match status" value="1"/>
</dbReference>
<reference evidence="5" key="1">
    <citation type="submission" date="2020-05" db="EMBL/GenBank/DDBJ databases">
        <authorList>
            <person name="Chiriac C."/>
            <person name="Salcher M."/>
            <person name="Ghai R."/>
            <person name="Kavagutti S V."/>
        </authorList>
    </citation>
    <scope>NUCLEOTIDE SEQUENCE</scope>
</reference>
<evidence type="ECO:0000259" key="4">
    <source>
        <dbReference type="Pfam" id="PF13622"/>
    </source>
</evidence>
<dbReference type="CDD" id="cd03444">
    <property type="entry name" value="Thioesterase_II_repeat1"/>
    <property type="match status" value="1"/>
</dbReference>
<feature type="domain" description="Acyl-CoA thioesterase-like N-terminal HotDog" evidence="4">
    <location>
        <begin position="25"/>
        <end position="105"/>
    </location>
</feature>
<comment type="similarity">
    <text evidence="1">Belongs to the C/M/P thioester hydrolase family.</text>
</comment>
<evidence type="ECO:0000256" key="1">
    <source>
        <dbReference type="ARBA" id="ARBA00006538"/>
    </source>
</evidence>
<dbReference type="InterPro" id="IPR025652">
    <property type="entry name" value="TesB_C"/>
</dbReference>
<dbReference type="GO" id="GO:0047617">
    <property type="term" value="F:fatty acyl-CoA hydrolase activity"/>
    <property type="evidence" value="ECO:0007669"/>
    <property type="project" value="InterPro"/>
</dbReference>
<dbReference type="SUPFAM" id="SSF54637">
    <property type="entry name" value="Thioesterase/thiol ester dehydrase-isomerase"/>
    <property type="match status" value="2"/>
</dbReference>
<gene>
    <name evidence="5" type="ORF">UFOPK4237_01018</name>
</gene>
<dbReference type="GO" id="GO:0006637">
    <property type="term" value="P:acyl-CoA metabolic process"/>
    <property type="evidence" value="ECO:0007669"/>
    <property type="project" value="InterPro"/>
</dbReference>
<dbReference type="Pfam" id="PF13622">
    <property type="entry name" value="4HBT_3"/>
    <property type="match status" value="1"/>
</dbReference>
<dbReference type="Gene3D" id="2.40.160.210">
    <property type="entry name" value="Acyl-CoA thioesterase, double hotdog domain"/>
    <property type="match status" value="1"/>
</dbReference>
<dbReference type="AlphaFoldDB" id="A0A6J7SF08"/>
<evidence type="ECO:0000256" key="2">
    <source>
        <dbReference type="ARBA" id="ARBA00022801"/>
    </source>
</evidence>
<dbReference type="InterPro" id="IPR003703">
    <property type="entry name" value="Acyl_CoA_thio"/>
</dbReference>
<name>A0A6J7SF08_9ZZZZ</name>
<dbReference type="PANTHER" id="PTHR11066">
    <property type="entry name" value="ACYL-COA THIOESTERASE"/>
    <property type="match status" value="1"/>
</dbReference>
<dbReference type="InterPro" id="IPR029069">
    <property type="entry name" value="HotDog_dom_sf"/>
</dbReference>
<dbReference type="InterPro" id="IPR049449">
    <property type="entry name" value="TesB_ACOT8-like_N"/>
</dbReference>
<proteinExistence type="inferred from homology"/>
<dbReference type="GO" id="GO:0009062">
    <property type="term" value="P:fatty acid catabolic process"/>
    <property type="evidence" value="ECO:0007669"/>
    <property type="project" value="TreeGrafter"/>
</dbReference>
<organism evidence="5">
    <name type="scientific">freshwater metagenome</name>
    <dbReference type="NCBI Taxonomy" id="449393"/>
    <lineage>
        <taxon>unclassified sequences</taxon>
        <taxon>metagenomes</taxon>
        <taxon>ecological metagenomes</taxon>
    </lineage>
</organism>
<dbReference type="GO" id="GO:0005782">
    <property type="term" value="C:peroxisomal matrix"/>
    <property type="evidence" value="ECO:0007669"/>
    <property type="project" value="UniProtKB-SubCell"/>
</dbReference>
<evidence type="ECO:0000259" key="3">
    <source>
        <dbReference type="Pfam" id="PF02551"/>
    </source>
</evidence>
<dbReference type="InterPro" id="IPR042171">
    <property type="entry name" value="Acyl-CoA_hotdog"/>
</dbReference>
<evidence type="ECO:0000313" key="5">
    <source>
        <dbReference type="EMBL" id="CAB5039626.1"/>
    </source>
</evidence>
<sequence length="256" mass="28513">MSTLVDILAMQSTDQDVFVTGVFDSARPHIFGGQLLAQALMAACKTVPTERVPHSLHAYFVAAGDSSKPVEIHVTRERDGRTFSARKMTVVQEGRLLMNALSSFQTPETGIEAQSETFPRTPAPGDSYELYPHPVCSDIQIVDTAPELQLAHPARSWSRVLPELKGDNFLQACAMTYVSDFYTGLVQFSEFPKDAMLTSIDHAIWFYRPFNLNNWHLMDWHGHSISSGRGHYSGNFYDDAGRMVASASQEMVVRHG</sequence>
<dbReference type="EMBL" id="CAFBPZ010000065">
    <property type="protein sequence ID" value="CAB5039626.1"/>
    <property type="molecule type" value="Genomic_DNA"/>
</dbReference>
<feature type="domain" description="Acyl-CoA thioesterase 2 C-terminal" evidence="3">
    <location>
        <begin position="153"/>
        <end position="250"/>
    </location>
</feature>
<protein>
    <submittedName>
        <fullName evidence="5">Unannotated protein</fullName>
    </submittedName>
</protein>
<dbReference type="CDD" id="cd03445">
    <property type="entry name" value="Thioesterase_II_repeat2"/>
    <property type="match status" value="1"/>
</dbReference>
<dbReference type="PANTHER" id="PTHR11066:SF34">
    <property type="entry name" value="ACYL-COENZYME A THIOESTERASE 8"/>
    <property type="match status" value="1"/>
</dbReference>
<keyword evidence="2" id="KW-0378">Hydrolase</keyword>